<accession>A0ABT1L6Q1</accession>
<dbReference type="Proteomes" id="UP001205890">
    <property type="component" value="Unassembled WGS sequence"/>
</dbReference>
<evidence type="ECO:0000313" key="3">
    <source>
        <dbReference type="EMBL" id="MCP8937084.1"/>
    </source>
</evidence>
<dbReference type="EMBL" id="JANCLU010000001">
    <property type="protein sequence ID" value="MCP8937084.1"/>
    <property type="molecule type" value="Genomic_DNA"/>
</dbReference>
<evidence type="ECO:0000313" key="4">
    <source>
        <dbReference type="Proteomes" id="UP001205890"/>
    </source>
</evidence>
<gene>
    <name evidence="3" type="ORF">NK718_01005</name>
</gene>
<evidence type="ECO:0000256" key="1">
    <source>
        <dbReference type="SAM" id="MobiDB-lite"/>
    </source>
</evidence>
<comment type="caution">
    <text evidence="3">The sequence shown here is derived from an EMBL/GenBank/DDBJ whole genome shotgun (WGS) entry which is preliminary data.</text>
</comment>
<protein>
    <submittedName>
        <fullName evidence="3">Uncharacterized protein</fullName>
    </submittedName>
</protein>
<sequence>MSIARFCVNSVALLAAGFLATAATSARAEDCTWGKPGYRDCIDAKIAKRREQEAKGQKPDIAKTVPASKRPGTLTPLPAPPQDTLILPDMNDARGRRALQRSLHDFERDQARMRRQGAPEPIMPYPEINKIPGQVCPTGGCY</sequence>
<reference evidence="3 4" key="1">
    <citation type="submission" date="2022-07" db="EMBL/GenBank/DDBJ databases">
        <authorList>
            <person name="Li W.-J."/>
            <person name="Deng Q.-Q."/>
        </authorList>
    </citation>
    <scope>NUCLEOTIDE SEQUENCE [LARGE SCALE GENOMIC DNA]</scope>
    <source>
        <strain evidence="3 4">SYSU M60028</strain>
    </source>
</reference>
<feature type="region of interest" description="Disordered" evidence="1">
    <location>
        <begin position="49"/>
        <end position="85"/>
    </location>
</feature>
<evidence type="ECO:0000256" key="2">
    <source>
        <dbReference type="SAM" id="SignalP"/>
    </source>
</evidence>
<feature type="chain" id="PRO_5045724444" evidence="2">
    <location>
        <begin position="29"/>
        <end position="142"/>
    </location>
</feature>
<organism evidence="3 4">
    <name type="scientific">Alsobacter ponti</name>
    <dbReference type="NCBI Taxonomy" id="2962936"/>
    <lineage>
        <taxon>Bacteria</taxon>
        <taxon>Pseudomonadati</taxon>
        <taxon>Pseudomonadota</taxon>
        <taxon>Alphaproteobacteria</taxon>
        <taxon>Hyphomicrobiales</taxon>
        <taxon>Alsobacteraceae</taxon>
        <taxon>Alsobacter</taxon>
    </lineage>
</organism>
<name>A0ABT1L6Q1_9HYPH</name>
<proteinExistence type="predicted"/>
<dbReference type="RefSeq" id="WP_254737671.1">
    <property type="nucleotide sequence ID" value="NZ_JANCLU010000001.1"/>
</dbReference>
<feature type="compositionally biased region" description="Basic and acidic residues" evidence="1">
    <location>
        <begin position="49"/>
        <end position="61"/>
    </location>
</feature>
<feature type="signal peptide" evidence="2">
    <location>
        <begin position="1"/>
        <end position="28"/>
    </location>
</feature>
<keyword evidence="2" id="KW-0732">Signal</keyword>
<keyword evidence="4" id="KW-1185">Reference proteome</keyword>